<dbReference type="Gene3D" id="3.40.50.300">
    <property type="entry name" value="P-loop containing nucleotide triphosphate hydrolases"/>
    <property type="match status" value="2"/>
</dbReference>
<gene>
    <name evidence="6" type="ORF">FH966_00075</name>
</gene>
<keyword evidence="1" id="KW-0547">Nucleotide-binding</keyword>
<dbReference type="RefSeq" id="WP_142789752.1">
    <property type="nucleotide sequence ID" value="NZ_VJMZ01000001.1"/>
</dbReference>
<keyword evidence="6" id="KW-0378">Hydrolase</keyword>
<feature type="domain" description="Helicase ATP-binding" evidence="4">
    <location>
        <begin position="131"/>
        <end position="283"/>
    </location>
</feature>
<dbReference type="Proteomes" id="UP000319280">
    <property type="component" value="Unassembled WGS sequence"/>
</dbReference>
<evidence type="ECO:0000256" key="1">
    <source>
        <dbReference type="ARBA" id="ARBA00022741"/>
    </source>
</evidence>
<dbReference type="SMART" id="SM00490">
    <property type="entry name" value="HELICc"/>
    <property type="match status" value="1"/>
</dbReference>
<evidence type="ECO:0000313" key="6">
    <source>
        <dbReference type="EMBL" id="TRM10238.1"/>
    </source>
</evidence>
<evidence type="ECO:0000313" key="7">
    <source>
        <dbReference type="Proteomes" id="UP000319280"/>
    </source>
</evidence>
<dbReference type="InterPro" id="IPR014001">
    <property type="entry name" value="Helicase_ATP-bd"/>
</dbReference>
<keyword evidence="6" id="KW-0347">Helicase</keyword>
<dbReference type="GO" id="GO:0006270">
    <property type="term" value="P:DNA replication initiation"/>
    <property type="evidence" value="ECO:0007669"/>
    <property type="project" value="TreeGrafter"/>
</dbReference>
<organism evidence="6 7">
    <name type="scientific">Lentibacillus cibarius</name>
    <dbReference type="NCBI Taxonomy" id="2583219"/>
    <lineage>
        <taxon>Bacteria</taxon>
        <taxon>Bacillati</taxon>
        <taxon>Bacillota</taxon>
        <taxon>Bacilli</taxon>
        <taxon>Bacillales</taxon>
        <taxon>Bacillaceae</taxon>
        <taxon>Lentibacillus</taxon>
    </lineage>
</organism>
<dbReference type="InterPro" id="IPR001650">
    <property type="entry name" value="Helicase_C-like"/>
</dbReference>
<dbReference type="PROSITE" id="PS51194">
    <property type="entry name" value="HELICASE_CTER"/>
    <property type="match status" value="1"/>
</dbReference>
<evidence type="ECO:0000256" key="3">
    <source>
        <dbReference type="ARBA" id="ARBA00023125"/>
    </source>
</evidence>
<dbReference type="GO" id="GO:0043138">
    <property type="term" value="F:3'-5' DNA helicase activity"/>
    <property type="evidence" value="ECO:0007669"/>
    <property type="project" value="TreeGrafter"/>
</dbReference>
<evidence type="ECO:0000256" key="2">
    <source>
        <dbReference type="ARBA" id="ARBA00022840"/>
    </source>
</evidence>
<dbReference type="Pfam" id="PF00271">
    <property type="entry name" value="Helicase_C"/>
    <property type="match status" value="1"/>
</dbReference>
<proteinExistence type="predicted"/>
<dbReference type="SMART" id="SM00487">
    <property type="entry name" value="DEXDc"/>
    <property type="match status" value="1"/>
</dbReference>
<dbReference type="GO" id="GO:0016787">
    <property type="term" value="F:hydrolase activity"/>
    <property type="evidence" value="ECO:0007669"/>
    <property type="project" value="InterPro"/>
</dbReference>
<dbReference type="PANTHER" id="PTHR30580:SF1">
    <property type="entry name" value="COMF OPERON PROTEIN 1"/>
    <property type="match status" value="1"/>
</dbReference>
<dbReference type="GO" id="GO:0006302">
    <property type="term" value="P:double-strand break repair"/>
    <property type="evidence" value="ECO:0007669"/>
    <property type="project" value="TreeGrafter"/>
</dbReference>
<keyword evidence="3" id="KW-0238">DNA-binding</keyword>
<dbReference type="InterPro" id="IPR006935">
    <property type="entry name" value="Helicase/UvrB_N"/>
</dbReference>
<dbReference type="AlphaFoldDB" id="A0A549YEG2"/>
<dbReference type="SUPFAM" id="SSF52540">
    <property type="entry name" value="P-loop containing nucleoside triphosphate hydrolases"/>
    <property type="match status" value="1"/>
</dbReference>
<evidence type="ECO:0000259" key="5">
    <source>
        <dbReference type="PROSITE" id="PS51194"/>
    </source>
</evidence>
<dbReference type="PANTHER" id="PTHR30580">
    <property type="entry name" value="PRIMOSOMAL PROTEIN N"/>
    <property type="match status" value="1"/>
</dbReference>
<dbReference type="GO" id="GO:0005524">
    <property type="term" value="F:ATP binding"/>
    <property type="evidence" value="ECO:0007669"/>
    <property type="project" value="UniProtKB-KW"/>
</dbReference>
<sequence length="459" mass="52184">MDEQECQELSHRYAGKLLLRNEIHLNHPLFQTLLNTSYFSPQSAIKKNYFHDQCQRCGNQKRSLFGHLPCYTCGKTHVYCRKCIDMGRVMTCTPLYEWTGPEPNWPRYPDACTWNGELTATQQKAAECVRQVIQDSEKELLVWAVCGAGKTEMLFSGISEALKQGQRICLATPRSDVVFELLPRMREAFAAVSIQGLYGGSEDKDATAQFILATTHQLMRFKHAFDTIIIDEVDAFPYTHDPSLPFAAKRAVKPAGTTIYLTATPRQEHQAKIARKKLPHVFVPVRFHGHPLPVPEYRMCPSLKKDFEQGHPPNAFLKWYSRRKNTNRQLLLFVPSVRLAEALSESLSDMLQDHVVQSVHAADTDREQKVSQFRHRDFDILITTTILERGVTFPAVDVCVLAANHQVFDEAALVQIAGRAGRSPDDPTGEVIFFHDGKTEAMIKAIKLIKRMNRRGDFK</sequence>
<comment type="caution">
    <text evidence="6">The sequence shown here is derived from an EMBL/GenBank/DDBJ whole genome shotgun (WGS) entry which is preliminary data.</text>
</comment>
<accession>A0A549YEG2</accession>
<evidence type="ECO:0000259" key="4">
    <source>
        <dbReference type="PROSITE" id="PS51192"/>
    </source>
</evidence>
<dbReference type="PROSITE" id="PS51192">
    <property type="entry name" value="HELICASE_ATP_BIND_1"/>
    <property type="match status" value="1"/>
</dbReference>
<protein>
    <submittedName>
        <fullName evidence="6">DEAD/DEAH box helicase</fullName>
    </submittedName>
</protein>
<feature type="domain" description="Helicase C-terminal" evidence="5">
    <location>
        <begin position="312"/>
        <end position="459"/>
    </location>
</feature>
<dbReference type="GO" id="GO:0006310">
    <property type="term" value="P:DNA recombination"/>
    <property type="evidence" value="ECO:0007669"/>
    <property type="project" value="TreeGrafter"/>
</dbReference>
<name>A0A549YEG2_9BACI</name>
<reference evidence="6 7" key="1">
    <citation type="submission" date="2019-07" db="EMBL/GenBank/DDBJ databases">
        <title>Genomic analysis of Lentibacillus sp. NKC851-2.</title>
        <authorList>
            <person name="Oh Y.J."/>
        </authorList>
    </citation>
    <scope>NUCLEOTIDE SEQUENCE [LARGE SCALE GENOMIC DNA]</scope>
    <source>
        <strain evidence="6 7">NKC851-2</strain>
    </source>
</reference>
<dbReference type="GO" id="GO:0003677">
    <property type="term" value="F:DNA binding"/>
    <property type="evidence" value="ECO:0007669"/>
    <property type="project" value="UniProtKB-KW"/>
</dbReference>
<dbReference type="InterPro" id="IPR027417">
    <property type="entry name" value="P-loop_NTPase"/>
</dbReference>
<keyword evidence="2" id="KW-0067">ATP-binding</keyword>
<dbReference type="Pfam" id="PF04851">
    <property type="entry name" value="ResIII"/>
    <property type="match status" value="1"/>
</dbReference>
<keyword evidence="7" id="KW-1185">Reference proteome</keyword>
<dbReference type="EMBL" id="VJMZ01000001">
    <property type="protein sequence ID" value="TRM10238.1"/>
    <property type="molecule type" value="Genomic_DNA"/>
</dbReference>